<dbReference type="Proteomes" id="UP000321250">
    <property type="component" value="Unassembled WGS sequence"/>
</dbReference>
<evidence type="ECO:0000313" key="2">
    <source>
        <dbReference type="Proteomes" id="UP000321250"/>
    </source>
</evidence>
<evidence type="ECO:0000313" key="1">
    <source>
        <dbReference type="EMBL" id="TXC70207.1"/>
    </source>
</evidence>
<dbReference type="EMBL" id="VOQR01000001">
    <property type="protein sequence ID" value="TXC70207.1"/>
    <property type="molecule type" value="Genomic_DNA"/>
</dbReference>
<dbReference type="AlphaFoldDB" id="A0A5C6UBH4"/>
<protein>
    <submittedName>
        <fullName evidence="1">Uncharacterized protein</fullName>
    </submittedName>
</protein>
<accession>A0A5C6UBH4</accession>
<sequence length="66" mass="6883">MALLAAGVSVGIHFVEVETFGVRQEGVAAVLIWKAMYGGRLALVVTLTMLRRALAERGGAGRIGDG</sequence>
<name>A0A5C6UBH4_9SPHN</name>
<proteinExistence type="predicted"/>
<keyword evidence="2" id="KW-1185">Reference proteome</keyword>
<gene>
    <name evidence="1" type="ORF">FSB78_04040</name>
</gene>
<reference evidence="1 2" key="1">
    <citation type="journal article" date="2013" name="Antonie Van Leeuwenhoek">
        <title>Sphingomonas ginsenosidivorax sp. nov., with the ability to transform ginsenosides.</title>
        <authorList>
            <person name="Jin X.F."/>
            <person name="Kim J.K."/>
            <person name="Liu Q.M."/>
            <person name="Kang M.S."/>
            <person name="He D."/>
            <person name="Jin F.X."/>
            <person name="Kim S.C."/>
            <person name="Im W.T."/>
        </authorList>
    </citation>
    <scope>NUCLEOTIDE SEQUENCE [LARGE SCALE GENOMIC DNA]</scope>
    <source>
        <strain evidence="1 2">KHI67</strain>
    </source>
</reference>
<organism evidence="1 2">
    <name type="scientific">Sphingomonas ginsenosidivorax</name>
    <dbReference type="NCBI Taxonomy" id="862135"/>
    <lineage>
        <taxon>Bacteria</taxon>
        <taxon>Pseudomonadati</taxon>
        <taxon>Pseudomonadota</taxon>
        <taxon>Alphaproteobacteria</taxon>
        <taxon>Sphingomonadales</taxon>
        <taxon>Sphingomonadaceae</taxon>
        <taxon>Sphingomonas</taxon>
    </lineage>
</organism>
<dbReference type="RefSeq" id="WP_147080183.1">
    <property type="nucleotide sequence ID" value="NZ_VOQR01000001.1"/>
</dbReference>
<comment type="caution">
    <text evidence="1">The sequence shown here is derived from an EMBL/GenBank/DDBJ whole genome shotgun (WGS) entry which is preliminary data.</text>
</comment>